<proteinExistence type="predicted"/>
<evidence type="ECO:0000313" key="5">
    <source>
        <dbReference type="EMBL" id="MCS0639773.1"/>
    </source>
</evidence>
<dbReference type="NCBIfam" id="TIGR03567">
    <property type="entry name" value="FMN_reduc_SsuE"/>
    <property type="match status" value="1"/>
</dbReference>
<evidence type="ECO:0000256" key="1">
    <source>
        <dbReference type="ARBA" id="ARBA00022630"/>
    </source>
</evidence>
<dbReference type="PANTHER" id="PTHR43408">
    <property type="entry name" value="FMN REDUCTASE (NADPH)"/>
    <property type="match status" value="1"/>
</dbReference>
<reference evidence="5" key="1">
    <citation type="submission" date="2022-08" db="EMBL/GenBank/DDBJ databases">
        <authorList>
            <person name="Somphong A."/>
            <person name="Phongsopitanun W."/>
        </authorList>
    </citation>
    <scope>NUCLEOTIDE SEQUENCE</scope>
    <source>
        <strain evidence="5">LP05-1</strain>
    </source>
</reference>
<evidence type="ECO:0000313" key="6">
    <source>
        <dbReference type="Proteomes" id="UP001431313"/>
    </source>
</evidence>
<dbReference type="PANTHER" id="PTHR43408:SF1">
    <property type="entry name" value="FMN REDUCTASE (NADPH)"/>
    <property type="match status" value="1"/>
</dbReference>
<keyword evidence="2" id="KW-0288">FMN</keyword>
<dbReference type="SUPFAM" id="SSF52218">
    <property type="entry name" value="Flavoproteins"/>
    <property type="match status" value="1"/>
</dbReference>
<dbReference type="EC" id="1.5.1.38" evidence="5"/>
<dbReference type="InterPro" id="IPR005025">
    <property type="entry name" value="FMN_Rdtase-like_dom"/>
</dbReference>
<keyword evidence="6" id="KW-1185">Reference proteome</keyword>
<dbReference type="Proteomes" id="UP001431313">
    <property type="component" value="Unassembled WGS sequence"/>
</dbReference>
<keyword evidence="1" id="KW-0285">Flavoprotein</keyword>
<feature type="domain" description="NADPH-dependent FMN reductase-like" evidence="4">
    <location>
        <begin position="3"/>
        <end position="143"/>
    </location>
</feature>
<dbReference type="InterPro" id="IPR051814">
    <property type="entry name" value="NAD(P)H-dep_FMN_reductase"/>
</dbReference>
<organism evidence="5 6">
    <name type="scientific">Streptomyces pyxinae</name>
    <dbReference type="NCBI Taxonomy" id="2970734"/>
    <lineage>
        <taxon>Bacteria</taxon>
        <taxon>Bacillati</taxon>
        <taxon>Actinomycetota</taxon>
        <taxon>Actinomycetes</taxon>
        <taxon>Kitasatosporales</taxon>
        <taxon>Streptomycetaceae</taxon>
        <taxon>Streptomyces</taxon>
    </lineage>
</organism>
<evidence type="ECO:0000259" key="4">
    <source>
        <dbReference type="Pfam" id="PF03358"/>
    </source>
</evidence>
<gene>
    <name evidence="5" type="primary">ssuE</name>
    <name evidence="5" type="ORF">NX801_29880</name>
</gene>
<name>A0ABT2CQR4_9ACTN</name>
<evidence type="ECO:0000256" key="2">
    <source>
        <dbReference type="ARBA" id="ARBA00022643"/>
    </source>
</evidence>
<dbReference type="GO" id="GO:0052873">
    <property type="term" value="F:FMN reductase (NADPH) activity"/>
    <property type="evidence" value="ECO:0007669"/>
    <property type="project" value="UniProtKB-EC"/>
</dbReference>
<keyword evidence="3 5" id="KW-0560">Oxidoreductase</keyword>
<dbReference type="RefSeq" id="WP_258791098.1">
    <property type="nucleotide sequence ID" value="NZ_JANUGQ010000044.1"/>
</dbReference>
<comment type="caution">
    <text evidence="5">The sequence shown here is derived from an EMBL/GenBank/DDBJ whole genome shotgun (WGS) entry which is preliminary data.</text>
</comment>
<dbReference type="EMBL" id="JANUGQ010000044">
    <property type="protein sequence ID" value="MCS0639773.1"/>
    <property type="molecule type" value="Genomic_DNA"/>
</dbReference>
<accession>A0ABT2CQR4</accession>
<protein>
    <submittedName>
        <fullName evidence="5">NADPH-dependent FMN reductase</fullName>
        <ecNumber evidence="5">1.5.1.38</ecNumber>
    </submittedName>
</protein>
<evidence type="ECO:0000256" key="3">
    <source>
        <dbReference type="ARBA" id="ARBA00023002"/>
    </source>
</evidence>
<dbReference type="Pfam" id="PF03358">
    <property type="entry name" value="FMN_red"/>
    <property type="match status" value="1"/>
</dbReference>
<sequence length="191" mass="20456">MSNVLVISGSPSPTSKTELLAGHVARRLAEYEWRAGHLRVRTLPAAPLLRADPAEPAIAAAVERVARADGIVLATPAYKASFSGLLKTFLDVLPQYGFTGKAVLPLATGGSPAHVLMLDYALRPVVHSLGARHVVQGFFLLDTHLEPDVHRGTHPDTPTVAEGGPLRVRPESARMLDEVIEQFRKALIAAP</sequence>
<dbReference type="InterPro" id="IPR029039">
    <property type="entry name" value="Flavoprotein-like_sf"/>
</dbReference>
<dbReference type="InterPro" id="IPR020048">
    <property type="entry name" value="NADPH-dep_FMN_reduc_SsuE"/>
</dbReference>
<dbReference type="Gene3D" id="3.40.50.360">
    <property type="match status" value="1"/>
</dbReference>